<evidence type="ECO:0000256" key="2">
    <source>
        <dbReference type="ARBA" id="ARBA00022722"/>
    </source>
</evidence>
<keyword evidence="5" id="KW-0800">Toxin</keyword>
<dbReference type="EC" id="3.1.-.-" evidence="5"/>
<sequence length="139" mass="15863">MMTVPVCFVDTNLFVRYLTNDDKHKAEAVHKLLLKAKSGKIRLVTSDIVIAELVWVLISFYEQGNEVVADLLRGILNTEGLKVDNPDIIEGALEIFEETNIDFIDAYIVSYMRLKNIAVLYSYNKKHLSKFSDIKRIAP</sequence>
<evidence type="ECO:0000313" key="7">
    <source>
        <dbReference type="EMBL" id="MBC8434134.1"/>
    </source>
</evidence>
<comment type="function">
    <text evidence="5">Toxic component of a toxin-antitoxin (TA) system. An RNase.</text>
</comment>
<evidence type="ECO:0000313" key="8">
    <source>
        <dbReference type="Proteomes" id="UP000605201"/>
    </source>
</evidence>
<name>A0A8J6TM55_9BACT</name>
<keyword evidence="4 5" id="KW-0378">Hydrolase</keyword>
<dbReference type="Proteomes" id="UP000605201">
    <property type="component" value="Unassembled WGS sequence"/>
</dbReference>
<dbReference type="InterPro" id="IPR052106">
    <property type="entry name" value="PINc/VapC_TA"/>
</dbReference>
<comment type="cofactor">
    <cofactor evidence="5">
        <name>Mg(2+)</name>
        <dbReference type="ChEBI" id="CHEBI:18420"/>
    </cofactor>
</comment>
<gene>
    <name evidence="5" type="primary">vapC</name>
    <name evidence="7" type="ORF">H8D96_19680</name>
</gene>
<evidence type="ECO:0000256" key="5">
    <source>
        <dbReference type="HAMAP-Rule" id="MF_00265"/>
    </source>
</evidence>
<dbReference type="InterPro" id="IPR002716">
    <property type="entry name" value="PIN_dom"/>
</dbReference>
<feature type="domain" description="PIN" evidence="6">
    <location>
        <begin position="8"/>
        <end position="126"/>
    </location>
</feature>
<comment type="caution">
    <text evidence="7">The sequence shown here is derived from an EMBL/GenBank/DDBJ whole genome shotgun (WGS) entry which is preliminary data.</text>
</comment>
<dbReference type="Pfam" id="PF01850">
    <property type="entry name" value="PIN"/>
    <property type="match status" value="1"/>
</dbReference>
<evidence type="ECO:0000259" key="6">
    <source>
        <dbReference type="Pfam" id="PF01850"/>
    </source>
</evidence>
<keyword evidence="5" id="KW-0460">Magnesium</keyword>
<evidence type="ECO:0000256" key="3">
    <source>
        <dbReference type="ARBA" id="ARBA00022723"/>
    </source>
</evidence>
<reference evidence="7 8" key="1">
    <citation type="submission" date="2020-08" db="EMBL/GenBank/DDBJ databases">
        <title>Bridging the membrane lipid divide: bacteria of the FCB group superphylum have the potential to synthesize archaeal ether lipids.</title>
        <authorList>
            <person name="Villanueva L."/>
            <person name="Von Meijenfeldt F.A.B."/>
            <person name="Westbye A.B."/>
            <person name="Yadav S."/>
            <person name="Hopmans E.C."/>
            <person name="Dutilh B.E."/>
            <person name="Sinninghe Damste J.S."/>
        </authorList>
    </citation>
    <scope>NUCLEOTIDE SEQUENCE [LARGE SCALE GENOMIC DNA]</scope>
    <source>
        <strain evidence="7">NIOZ-UU17</strain>
    </source>
</reference>
<dbReference type="Gene3D" id="3.40.50.1010">
    <property type="entry name" value="5'-nuclease"/>
    <property type="match status" value="1"/>
</dbReference>
<organism evidence="7 8">
    <name type="scientific">Candidatus Desulfatibia vada</name>
    <dbReference type="NCBI Taxonomy" id="2841696"/>
    <lineage>
        <taxon>Bacteria</taxon>
        <taxon>Pseudomonadati</taxon>
        <taxon>Thermodesulfobacteriota</taxon>
        <taxon>Desulfobacteria</taxon>
        <taxon>Desulfobacterales</taxon>
        <taxon>Desulfobacterales incertae sedis</taxon>
        <taxon>Candidatus Desulfatibia</taxon>
    </lineage>
</organism>
<dbReference type="AlphaFoldDB" id="A0A8J6TM55"/>
<dbReference type="SUPFAM" id="SSF88723">
    <property type="entry name" value="PIN domain-like"/>
    <property type="match status" value="1"/>
</dbReference>
<feature type="binding site" evidence="5">
    <location>
        <position position="105"/>
    </location>
    <ligand>
        <name>Mg(2+)</name>
        <dbReference type="ChEBI" id="CHEBI:18420"/>
    </ligand>
</feature>
<dbReference type="InterPro" id="IPR029060">
    <property type="entry name" value="PIN-like_dom_sf"/>
</dbReference>
<dbReference type="EMBL" id="JACNIG010000389">
    <property type="protein sequence ID" value="MBC8434134.1"/>
    <property type="molecule type" value="Genomic_DNA"/>
</dbReference>
<keyword evidence="3 5" id="KW-0479">Metal-binding</keyword>
<protein>
    <recommendedName>
        <fullName evidence="5">Ribonuclease VapC</fullName>
        <shortName evidence="5">RNase VapC</shortName>
        <ecNumber evidence="5">3.1.-.-</ecNumber>
    </recommendedName>
    <alternativeName>
        <fullName evidence="5">Toxin VapC</fullName>
    </alternativeName>
</protein>
<dbReference type="GO" id="GO:0000287">
    <property type="term" value="F:magnesium ion binding"/>
    <property type="evidence" value="ECO:0007669"/>
    <property type="project" value="UniProtKB-UniRule"/>
</dbReference>
<dbReference type="HAMAP" id="MF_00265">
    <property type="entry name" value="VapC_Nob1"/>
    <property type="match status" value="1"/>
</dbReference>
<comment type="similarity">
    <text evidence="5">Belongs to the PINc/VapC protein family.</text>
</comment>
<dbReference type="GO" id="GO:0090729">
    <property type="term" value="F:toxin activity"/>
    <property type="evidence" value="ECO:0007669"/>
    <property type="project" value="UniProtKB-KW"/>
</dbReference>
<proteinExistence type="inferred from homology"/>
<accession>A0A8J6TM55</accession>
<keyword evidence="1 5" id="KW-1277">Toxin-antitoxin system</keyword>
<evidence type="ECO:0000256" key="4">
    <source>
        <dbReference type="ARBA" id="ARBA00022801"/>
    </source>
</evidence>
<dbReference type="PANTHER" id="PTHR38826">
    <property type="entry name" value="RIBONUCLEASE VAPC13"/>
    <property type="match status" value="1"/>
</dbReference>
<keyword evidence="2 5" id="KW-0540">Nuclease</keyword>
<evidence type="ECO:0000256" key="1">
    <source>
        <dbReference type="ARBA" id="ARBA00022649"/>
    </source>
</evidence>
<dbReference type="InterPro" id="IPR022907">
    <property type="entry name" value="VapC_family"/>
</dbReference>
<dbReference type="PANTHER" id="PTHR38826:SF5">
    <property type="entry name" value="RIBONUCLEASE VAPC13"/>
    <property type="match status" value="1"/>
</dbReference>
<dbReference type="GO" id="GO:0016787">
    <property type="term" value="F:hydrolase activity"/>
    <property type="evidence" value="ECO:0007669"/>
    <property type="project" value="UniProtKB-KW"/>
</dbReference>
<feature type="binding site" evidence="5">
    <location>
        <position position="10"/>
    </location>
    <ligand>
        <name>Mg(2+)</name>
        <dbReference type="ChEBI" id="CHEBI:18420"/>
    </ligand>
</feature>
<dbReference type="GO" id="GO:0004540">
    <property type="term" value="F:RNA nuclease activity"/>
    <property type="evidence" value="ECO:0007669"/>
    <property type="project" value="InterPro"/>
</dbReference>